<comment type="caution">
    <text evidence="6">The sequence shown here is derived from an EMBL/GenBank/DDBJ whole genome shotgun (WGS) entry which is preliminary data.</text>
</comment>
<accession>A0AAV4YJH0</accession>
<evidence type="ECO:0000256" key="1">
    <source>
        <dbReference type="ARBA" id="ARBA00010923"/>
    </source>
</evidence>
<comment type="similarity">
    <text evidence="1">Belongs to the type-I restriction system S methylase family.</text>
</comment>
<dbReference type="Pfam" id="PF01420">
    <property type="entry name" value="Methylase_S"/>
    <property type="match status" value="2"/>
</dbReference>
<evidence type="ECO:0000256" key="2">
    <source>
        <dbReference type="ARBA" id="ARBA00022747"/>
    </source>
</evidence>
<evidence type="ECO:0000256" key="3">
    <source>
        <dbReference type="ARBA" id="ARBA00023125"/>
    </source>
</evidence>
<gene>
    <name evidence="6" type="ORF">KAM343_07980</name>
</gene>
<feature type="domain" description="Type I restriction modification DNA specificity" evidence="5">
    <location>
        <begin position="26"/>
        <end position="195"/>
    </location>
</feature>
<feature type="domain" description="Type I restriction modification DNA specificity" evidence="5">
    <location>
        <begin position="277"/>
        <end position="429"/>
    </location>
</feature>
<sequence length="474" mass="52574">MVSNTITYTVKDLIDLGIIEKPLDGNHGGIHPKSSDYVEDGIPFIMASDLINGHVDIKGCKFISEEQAKSLRKGFAKEGDVLLSHKATIGRTAVVGKLSTDFIVLTPQITYYRVLDLTRLNPRYLKYYFDSEAFQALFEQWAGGGSTRLYLGITEQMKLPIELPEIKIQNKIVDLVDSFDRKVTLNRQVNQTLEQMAQALFKSWFVDFDPVVDNALDAGFFEQELDLPDELLRRAEARKAVRAQAGFNPLPAATRQLFPAAFEPCDEPSLGLGGWVPKGWSVSTTGDELTVKGGSTPSTTNPEFWEGGDIHWTSPKDLSGNPDKVLLTTERKITSAGLDKITSGLLPPETVLMSSRAPVGYLAITKIPTAINQGYIAVTNTKHLSQEFVLYWLDSNIDMIKSLSGGTTFAEISKKTFRTIPIIVPTQKTIDWASNIIRSNLDKISANAEECRQLEKLRDYLLPKLISGELEVNS</sequence>
<dbReference type="RefSeq" id="WP_223915286.1">
    <property type="nucleotide sequence ID" value="NZ_BPNG01000006.1"/>
</dbReference>
<dbReference type="AlphaFoldDB" id="A0AAV4YJH0"/>
<reference evidence="6" key="1">
    <citation type="submission" date="2021-07" db="EMBL/GenBank/DDBJ databases">
        <title>Draft genome sequence of carbapenem-resistant Aeromonas spp. in Japan.</title>
        <authorList>
            <person name="Maehana S."/>
            <person name="Suzuki M."/>
            <person name="Kitasato H."/>
        </authorList>
    </citation>
    <scope>NUCLEOTIDE SEQUENCE</scope>
    <source>
        <strain evidence="6">KAM343</strain>
    </source>
</reference>
<dbReference type="GO" id="GO:0003677">
    <property type="term" value="F:DNA binding"/>
    <property type="evidence" value="ECO:0007669"/>
    <property type="project" value="UniProtKB-KW"/>
</dbReference>
<evidence type="ECO:0000259" key="5">
    <source>
        <dbReference type="Pfam" id="PF01420"/>
    </source>
</evidence>
<dbReference type="GO" id="GO:0009307">
    <property type="term" value="P:DNA restriction-modification system"/>
    <property type="evidence" value="ECO:0007669"/>
    <property type="project" value="UniProtKB-KW"/>
</dbReference>
<dbReference type="SUPFAM" id="SSF116734">
    <property type="entry name" value="DNA methylase specificity domain"/>
    <property type="match status" value="2"/>
</dbReference>
<dbReference type="PANTHER" id="PTHR30408:SF12">
    <property type="entry name" value="TYPE I RESTRICTION ENZYME MJAVIII SPECIFICITY SUBUNIT"/>
    <property type="match status" value="1"/>
</dbReference>
<keyword evidence="2" id="KW-0680">Restriction system</keyword>
<dbReference type="PANTHER" id="PTHR30408">
    <property type="entry name" value="TYPE-1 RESTRICTION ENZYME ECOKI SPECIFICITY PROTEIN"/>
    <property type="match status" value="1"/>
</dbReference>
<evidence type="ECO:0000256" key="4">
    <source>
        <dbReference type="SAM" id="MobiDB-lite"/>
    </source>
</evidence>
<evidence type="ECO:0000313" key="7">
    <source>
        <dbReference type="Proteomes" id="UP000886939"/>
    </source>
</evidence>
<organism evidence="6 7">
    <name type="scientific">Aeromonas caviae</name>
    <name type="common">Aeromonas punctata</name>
    <dbReference type="NCBI Taxonomy" id="648"/>
    <lineage>
        <taxon>Bacteria</taxon>
        <taxon>Pseudomonadati</taxon>
        <taxon>Pseudomonadota</taxon>
        <taxon>Gammaproteobacteria</taxon>
        <taxon>Aeromonadales</taxon>
        <taxon>Aeromonadaceae</taxon>
        <taxon>Aeromonas</taxon>
    </lineage>
</organism>
<feature type="compositionally biased region" description="Polar residues" evidence="4">
    <location>
        <begin position="287"/>
        <end position="302"/>
    </location>
</feature>
<protein>
    <recommendedName>
        <fullName evidence="5">Type I restriction modification DNA specificity domain-containing protein</fullName>
    </recommendedName>
</protein>
<dbReference type="InterPro" id="IPR044946">
    <property type="entry name" value="Restrct_endonuc_typeI_TRD_sf"/>
</dbReference>
<feature type="region of interest" description="Disordered" evidence="4">
    <location>
        <begin position="287"/>
        <end position="311"/>
    </location>
</feature>
<keyword evidence="3" id="KW-0238">DNA-binding</keyword>
<dbReference type="InterPro" id="IPR052021">
    <property type="entry name" value="Type-I_RS_S_subunit"/>
</dbReference>
<evidence type="ECO:0000313" key="6">
    <source>
        <dbReference type="EMBL" id="GJA40002.1"/>
    </source>
</evidence>
<dbReference type="InterPro" id="IPR000055">
    <property type="entry name" value="Restrct_endonuc_typeI_TRD"/>
</dbReference>
<name>A0AAV4YJH0_AERCA</name>
<dbReference type="Proteomes" id="UP000886939">
    <property type="component" value="Unassembled WGS sequence"/>
</dbReference>
<dbReference type="Gene3D" id="3.90.220.20">
    <property type="entry name" value="DNA methylase specificity domains"/>
    <property type="match status" value="2"/>
</dbReference>
<proteinExistence type="inferred from homology"/>
<dbReference type="EMBL" id="BPNI01000009">
    <property type="protein sequence ID" value="GJA40002.1"/>
    <property type="molecule type" value="Genomic_DNA"/>
</dbReference>